<sequence>MQPANITEQANRPAPVAARLEGTAIRIHPSHSLGQECYSGGEEKADNVKLLLQTKEKQCVVDWSERAGVSEKEC</sequence>
<evidence type="ECO:0000313" key="2">
    <source>
        <dbReference type="Proteomes" id="UP000013568"/>
    </source>
</evidence>
<dbReference type="HOGENOM" id="CLU_2685799_0_0_6"/>
<name>E9CNB1_9GAMM</name>
<dbReference type="EMBL" id="GL636119">
    <property type="protein sequence ID" value="EFW11945.1"/>
    <property type="molecule type" value="Genomic_DNA"/>
</dbReference>
<keyword evidence="2" id="KW-1185">Reference proteome</keyword>
<reference evidence="2" key="1">
    <citation type="journal article" date="2011" name="Genome Biol. Evol.">
        <title>Massive genomic decay in Serratia symbiotica, a recently evolved symbiont of aphids.</title>
        <authorList>
            <person name="Burke G.R."/>
            <person name="Moran N.A."/>
        </authorList>
    </citation>
    <scope>NUCLEOTIDE SEQUENCE [LARGE SCALE GENOMIC DNA]</scope>
    <source>
        <strain evidence="2">Tucson</strain>
    </source>
</reference>
<dbReference type="AlphaFoldDB" id="E9CNB1"/>
<evidence type="ECO:0000313" key="1">
    <source>
        <dbReference type="EMBL" id="EFW11945.1"/>
    </source>
</evidence>
<gene>
    <name evidence="1" type="ORF">SSYM_1896</name>
</gene>
<dbReference type="Proteomes" id="UP000013568">
    <property type="component" value="Unassembled WGS sequence"/>
</dbReference>
<proteinExistence type="predicted"/>
<organism evidence="1 2">
    <name type="scientific">Serratia symbiotica str. Tucson</name>
    <dbReference type="NCBI Taxonomy" id="914128"/>
    <lineage>
        <taxon>Bacteria</taxon>
        <taxon>Pseudomonadati</taxon>
        <taxon>Pseudomonadota</taxon>
        <taxon>Gammaproteobacteria</taxon>
        <taxon>Enterobacterales</taxon>
        <taxon>Yersiniaceae</taxon>
        <taxon>Serratia</taxon>
        <taxon>Serratia symbiotica</taxon>
    </lineage>
</organism>
<protein>
    <submittedName>
        <fullName evidence="1">Uncharacterized protein</fullName>
    </submittedName>
</protein>
<accession>E9CNB1</accession>